<dbReference type="InterPro" id="IPR013783">
    <property type="entry name" value="Ig-like_fold"/>
</dbReference>
<keyword evidence="2" id="KW-1185">Reference proteome</keyword>
<organism evidence="1 2">
    <name type="scientific">Glossina brevipalpis</name>
    <dbReference type="NCBI Taxonomy" id="37001"/>
    <lineage>
        <taxon>Eukaryota</taxon>
        <taxon>Metazoa</taxon>
        <taxon>Ecdysozoa</taxon>
        <taxon>Arthropoda</taxon>
        <taxon>Hexapoda</taxon>
        <taxon>Insecta</taxon>
        <taxon>Pterygota</taxon>
        <taxon>Neoptera</taxon>
        <taxon>Endopterygota</taxon>
        <taxon>Diptera</taxon>
        <taxon>Brachycera</taxon>
        <taxon>Muscomorpha</taxon>
        <taxon>Hippoboscoidea</taxon>
        <taxon>Glossinidae</taxon>
        <taxon>Glossina</taxon>
    </lineage>
</organism>
<dbReference type="STRING" id="37001.A0A1A9WJ57"/>
<dbReference type="VEuPathDB" id="VectorBase:GBRI021743"/>
<dbReference type="SUPFAM" id="SSF48726">
    <property type="entry name" value="Immunoglobulin"/>
    <property type="match status" value="1"/>
</dbReference>
<dbReference type="Proteomes" id="UP000091820">
    <property type="component" value="Unassembled WGS sequence"/>
</dbReference>
<dbReference type="Gene3D" id="2.60.40.10">
    <property type="entry name" value="Immunoglobulins"/>
    <property type="match status" value="1"/>
</dbReference>
<evidence type="ECO:0000313" key="1">
    <source>
        <dbReference type="EnsemblMetazoa" id="GBRI021743-PA"/>
    </source>
</evidence>
<sequence length="88" mass="10093">MRIKSLKKEDRGTYYCVADNGHYSIFHSATADEYSDSTLCGISIEKRQYGDYVCKAVNKLRHAGQGESVRNFYIYFDGAENPTHYLPQ</sequence>
<dbReference type="EnsemblMetazoa" id="GBRI021743-RA">
    <property type="protein sequence ID" value="GBRI021743-PA"/>
    <property type="gene ID" value="GBRI021743"/>
</dbReference>
<protein>
    <recommendedName>
        <fullName evidence="3">Ig-like domain-containing protein</fullName>
    </recommendedName>
</protein>
<evidence type="ECO:0008006" key="3">
    <source>
        <dbReference type="Google" id="ProtNLM"/>
    </source>
</evidence>
<reference evidence="2" key="1">
    <citation type="submission" date="2014-03" db="EMBL/GenBank/DDBJ databases">
        <authorList>
            <person name="Aksoy S."/>
            <person name="Warren W."/>
            <person name="Wilson R.K."/>
        </authorList>
    </citation>
    <scope>NUCLEOTIDE SEQUENCE [LARGE SCALE GENOMIC DNA]</scope>
    <source>
        <strain evidence="2">IAEA</strain>
    </source>
</reference>
<accession>A0A1A9WJ57</accession>
<proteinExistence type="predicted"/>
<dbReference type="InterPro" id="IPR036179">
    <property type="entry name" value="Ig-like_dom_sf"/>
</dbReference>
<dbReference type="AlphaFoldDB" id="A0A1A9WJ57"/>
<name>A0A1A9WJ57_9MUSC</name>
<evidence type="ECO:0000313" key="2">
    <source>
        <dbReference type="Proteomes" id="UP000091820"/>
    </source>
</evidence>
<reference evidence="1" key="2">
    <citation type="submission" date="2020-05" db="UniProtKB">
        <authorList>
            <consortium name="EnsemblMetazoa"/>
        </authorList>
    </citation>
    <scope>IDENTIFICATION</scope>
    <source>
        <strain evidence="1">IAEA</strain>
    </source>
</reference>